<evidence type="ECO:0000256" key="1">
    <source>
        <dbReference type="ARBA" id="ARBA00022553"/>
    </source>
</evidence>
<dbReference type="PRINTS" id="PR00038">
    <property type="entry name" value="HTHLUXR"/>
</dbReference>
<feature type="domain" description="HTH luxR-type" evidence="6">
    <location>
        <begin position="147"/>
        <end position="212"/>
    </location>
</feature>
<proteinExistence type="predicted"/>
<dbReference type="GO" id="GO:0003677">
    <property type="term" value="F:DNA binding"/>
    <property type="evidence" value="ECO:0007669"/>
    <property type="project" value="UniProtKB-KW"/>
</dbReference>
<reference evidence="8" key="1">
    <citation type="submission" date="2022-11" db="EMBL/GenBank/DDBJ databases">
        <title>Draft genome sequence of Hoeflea poritis E7-10 and Hoeflea prorocentri PM5-8, separated from scleractinian coral Porites lutea and marine dinoflagellate.</title>
        <authorList>
            <person name="Zhang G."/>
            <person name="Wei Q."/>
            <person name="Cai L."/>
        </authorList>
    </citation>
    <scope>NUCLEOTIDE SEQUENCE</scope>
    <source>
        <strain evidence="8">PM5-8</strain>
    </source>
</reference>
<dbReference type="InterPro" id="IPR058245">
    <property type="entry name" value="NreC/VraR/RcsB-like_REC"/>
</dbReference>
<dbReference type="SUPFAM" id="SSF52172">
    <property type="entry name" value="CheY-like"/>
    <property type="match status" value="1"/>
</dbReference>
<protein>
    <submittedName>
        <fullName evidence="8">Response regulator transcription factor</fullName>
    </submittedName>
</protein>
<dbReference type="SMART" id="SM00421">
    <property type="entry name" value="HTH_LUXR"/>
    <property type="match status" value="1"/>
</dbReference>
<sequence>MPGNNVKIILVEDDPAMRQSLIDAITSESDFEIVAACSSFAEGERTIRAGAADVLVTDLKLPDGHGFDLIRLARKQHPDMEIMVISVLGDEQSVVTAIASGASGFLLKDSRPLDIVHSVRQLVSGSSPISTSVARFIIQVVQKSQHESNAEELLTEREMDILWGIAKGYTYKDVAEKLGISGNTVPTHIKNIYRKLEVNSRGEAVFEAIQRGLINIS</sequence>
<dbReference type="GO" id="GO:0000160">
    <property type="term" value="P:phosphorelay signal transduction system"/>
    <property type="evidence" value="ECO:0007669"/>
    <property type="project" value="InterPro"/>
</dbReference>
<dbReference type="SMART" id="SM00448">
    <property type="entry name" value="REC"/>
    <property type="match status" value="1"/>
</dbReference>
<dbReference type="PROSITE" id="PS50043">
    <property type="entry name" value="HTH_LUXR_2"/>
    <property type="match status" value="1"/>
</dbReference>
<name>A0A9X3ZIR5_9HYPH</name>
<dbReference type="EMBL" id="JAPJZI010000001">
    <property type="protein sequence ID" value="MDA5399926.1"/>
    <property type="molecule type" value="Genomic_DNA"/>
</dbReference>
<keyword evidence="1 5" id="KW-0597">Phosphoprotein</keyword>
<keyword evidence="4" id="KW-0804">Transcription</keyword>
<evidence type="ECO:0000313" key="9">
    <source>
        <dbReference type="Proteomes" id="UP001151234"/>
    </source>
</evidence>
<dbReference type="PANTHER" id="PTHR43214:SF41">
    <property type="entry name" value="NITRATE_NITRITE RESPONSE REGULATOR PROTEIN NARP"/>
    <property type="match status" value="1"/>
</dbReference>
<dbReference type="Gene3D" id="3.40.50.2300">
    <property type="match status" value="1"/>
</dbReference>
<dbReference type="PANTHER" id="PTHR43214">
    <property type="entry name" value="TWO-COMPONENT RESPONSE REGULATOR"/>
    <property type="match status" value="1"/>
</dbReference>
<dbReference type="GO" id="GO:0006355">
    <property type="term" value="P:regulation of DNA-templated transcription"/>
    <property type="evidence" value="ECO:0007669"/>
    <property type="project" value="InterPro"/>
</dbReference>
<dbReference type="PROSITE" id="PS00622">
    <property type="entry name" value="HTH_LUXR_1"/>
    <property type="match status" value="1"/>
</dbReference>
<accession>A0A9X3ZIR5</accession>
<dbReference type="InterPro" id="IPR039420">
    <property type="entry name" value="WalR-like"/>
</dbReference>
<evidence type="ECO:0000256" key="5">
    <source>
        <dbReference type="PROSITE-ProRule" id="PRU00169"/>
    </source>
</evidence>
<organism evidence="8 9">
    <name type="scientific">Hoeflea prorocentri</name>
    <dbReference type="NCBI Taxonomy" id="1922333"/>
    <lineage>
        <taxon>Bacteria</taxon>
        <taxon>Pseudomonadati</taxon>
        <taxon>Pseudomonadota</taxon>
        <taxon>Alphaproteobacteria</taxon>
        <taxon>Hyphomicrobiales</taxon>
        <taxon>Rhizobiaceae</taxon>
        <taxon>Hoeflea</taxon>
    </lineage>
</organism>
<dbReference type="CDD" id="cd17535">
    <property type="entry name" value="REC_NarL-like"/>
    <property type="match status" value="1"/>
</dbReference>
<dbReference type="InterPro" id="IPR000792">
    <property type="entry name" value="Tscrpt_reg_LuxR_C"/>
</dbReference>
<dbReference type="Pfam" id="PF00072">
    <property type="entry name" value="Response_reg"/>
    <property type="match status" value="1"/>
</dbReference>
<evidence type="ECO:0000259" key="7">
    <source>
        <dbReference type="PROSITE" id="PS50110"/>
    </source>
</evidence>
<dbReference type="Proteomes" id="UP001151234">
    <property type="component" value="Unassembled WGS sequence"/>
</dbReference>
<evidence type="ECO:0000256" key="3">
    <source>
        <dbReference type="ARBA" id="ARBA00023125"/>
    </source>
</evidence>
<gene>
    <name evidence="8" type="ORF">OQ273_15190</name>
</gene>
<dbReference type="AlphaFoldDB" id="A0A9X3ZIR5"/>
<evidence type="ECO:0000259" key="6">
    <source>
        <dbReference type="PROSITE" id="PS50043"/>
    </source>
</evidence>
<dbReference type="SUPFAM" id="SSF46894">
    <property type="entry name" value="C-terminal effector domain of the bipartite response regulators"/>
    <property type="match status" value="1"/>
</dbReference>
<evidence type="ECO:0000256" key="4">
    <source>
        <dbReference type="ARBA" id="ARBA00023163"/>
    </source>
</evidence>
<evidence type="ECO:0000256" key="2">
    <source>
        <dbReference type="ARBA" id="ARBA00023015"/>
    </source>
</evidence>
<comment type="caution">
    <text evidence="8">The sequence shown here is derived from an EMBL/GenBank/DDBJ whole genome shotgun (WGS) entry which is preliminary data.</text>
</comment>
<dbReference type="RefSeq" id="WP_267991339.1">
    <property type="nucleotide sequence ID" value="NZ_JAPJZI010000001.1"/>
</dbReference>
<feature type="modified residue" description="4-aspartylphosphate" evidence="5">
    <location>
        <position position="58"/>
    </location>
</feature>
<dbReference type="Pfam" id="PF00196">
    <property type="entry name" value="GerE"/>
    <property type="match status" value="1"/>
</dbReference>
<dbReference type="InterPro" id="IPR001789">
    <property type="entry name" value="Sig_transdc_resp-reg_receiver"/>
</dbReference>
<keyword evidence="2" id="KW-0805">Transcription regulation</keyword>
<dbReference type="InterPro" id="IPR016032">
    <property type="entry name" value="Sig_transdc_resp-reg_C-effctor"/>
</dbReference>
<feature type="domain" description="Response regulatory" evidence="7">
    <location>
        <begin position="7"/>
        <end position="123"/>
    </location>
</feature>
<dbReference type="CDD" id="cd06170">
    <property type="entry name" value="LuxR_C_like"/>
    <property type="match status" value="1"/>
</dbReference>
<evidence type="ECO:0000313" key="8">
    <source>
        <dbReference type="EMBL" id="MDA5399926.1"/>
    </source>
</evidence>
<dbReference type="PROSITE" id="PS50110">
    <property type="entry name" value="RESPONSE_REGULATORY"/>
    <property type="match status" value="1"/>
</dbReference>
<keyword evidence="3" id="KW-0238">DNA-binding</keyword>
<dbReference type="InterPro" id="IPR011006">
    <property type="entry name" value="CheY-like_superfamily"/>
</dbReference>
<keyword evidence="9" id="KW-1185">Reference proteome</keyword>